<sequence length="89" mass="10492">MWFKPAIETELSELLSDLMPLLGQRDFDIAFEFLDHREWGLALDHACCQLYENDTKILQSQYDRIVKTGRRMRLPESEFQSLKQLIAST</sequence>
<dbReference type="OrthoDB" id="886877at2"/>
<name>A0A5C5ZGK2_9BACT</name>
<dbReference type="NCBIfam" id="NF033691">
    <property type="entry name" value="immunity_MafI"/>
    <property type="match status" value="1"/>
</dbReference>
<dbReference type="Proteomes" id="UP000315440">
    <property type="component" value="Unassembled WGS sequence"/>
</dbReference>
<keyword evidence="2" id="KW-1185">Reference proteome</keyword>
<gene>
    <name evidence="1" type="ORF">Mal64_38180</name>
</gene>
<organism evidence="1 2">
    <name type="scientific">Pseudobythopirellula maris</name>
    <dbReference type="NCBI Taxonomy" id="2527991"/>
    <lineage>
        <taxon>Bacteria</taxon>
        <taxon>Pseudomonadati</taxon>
        <taxon>Planctomycetota</taxon>
        <taxon>Planctomycetia</taxon>
        <taxon>Pirellulales</taxon>
        <taxon>Lacipirellulaceae</taxon>
        <taxon>Pseudobythopirellula</taxon>
    </lineage>
</organism>
<dbReference type="RefSeq" id="WP_146403273.1">
    <property type="nucleotide sequence ID" value="NZ_SJPQ01000005.1"/>
</dbReference>
<evidence type="ECO:0000313" key="2">
    <source>
        <dbReference type="Proteomes" id="UP000315440"/>
    </source>
</evidence>
<dbReference type="AlphaFoldDB" id="A0A5C5ZGK2"/>
<protein>
    <submittedName>
        <fullName evidence="1">Uncharacterized protein</fullName>
    </submittedName>
</protein>
<accession>A0A5C5ZGK2</accession>
<dbReference type="EMBL" id="SJPQ01000005">
    <property type="protein sequence ID" value="TWT86278.1"/>
    <property type="molecule type" value="Genomic_DNA"/>
</dbReference>
<comment type="caution">
    <text evidence="1">The sequence shown here is derived from an EMBL/GenBank/DDBJ whole genome shotgun (WGS) entry which is preliminary data.</text>
</comment>
<dbReference type="InterPro" id="IPR047880">
    <property type="entry name" value="MafI-like"/>
</dbReference>
<proteinExistence type="predicted"/>
<evidence type="ECO:0000313" key="1">
    <source>
        <dbReference type="EMBL" id="TWT86278.1"/>
    </source>
</evidence>
<reference evidence="1 2" key="1">
    <citation type="submission" date="2019-02" db="EMBL/GenBank/DDBJ databases">
        <title>Deep-cultivation of Planctomycetes and their phenomic and genomic characterization uncovers novel biology.</title>
        <authorList>
            <person name="Wiegand S."/>
            <person name="Jogler M."/>
            <person name="Boedeker C."/>
            <person name="Pinto D."/>
            <person name="Vollmers J."/>
            <person name="Rivas-Marin E."/>
            <person name="Kohn T."/>
            <person name="Peeters S.H."/>
            <person name="Heuer A."/>
            <person name="Rast P."/>
            <person name="Oberbeckmann S."/>
            <person name="Bunk B."/>
            <person name="Jeske O."/>
            <person name="Meyerdierks A."/>
            <person name="Storesund J.E."/>
            <person name="Kallscheuer N."/>
            <person name="Luecker S."/>
            <person name="Lage O.M."/>
            <person name="Pohl T."/>
            <person name="Merkel B.J."/>
            <person name="Hornburger P."/>
            <person name="Mueller R.-W."/>
            <person name="Bruemmer F."/>
            <person name="Labrenz M."/>
            <person name="Spormann A.M."/>
            <person name="Op Den Camp H."/>
            <person name="Overmann J."/>
            <person name="Amann R."/>
            <person name="Jetten M.S.M."/>
            <person name="Mascher T."/>
            <person name="Medema M.H."/>
            <person name="Devos D.P."/>
            <person name="Kaster A.-K."/>
            <person name="Ovreas L."/>
            <person name="Rohde M."/>
            <person name="Galperin M.Y."/>
            <person name="Jogler C."/>
        </authorList>
    </citation>
    <scope>NUCLEOTIDE SEQUENCE [LARGE SCALE GENOMIC DNA]</scope>
    <source>
        <strain evidence="1 2">Mal64</strain>
    </source>
</reference>